<accession>A0ABW8L701</accession>
<sequence>MNFLVLVNGAPQYKYFYAKIAQEIEVKGHNAYFAVNAQKSAVVEPLGYIDHSKNTFFFDHYLKENFNDLKNQPVNMNETWGDVFYSDFDRFFCHNYNLNESNEYWTAVVNGLERFFTSIITDNNIDFILYENVSNSFAYMGYKVGQSLGCTYVGLMGSRLPNRYEIQTSIYSESDVIISNIGSIKLAEDEKEWYKSYQEKLFNTQPDYMKNNIITKKINLSNLISYRKVKTVQKNLNVFLKTDSHYNYQSGHPIEQLTAMYKLNWRKMLNETQSNKYYLPMDEVDELIENNKENFYVYPTHYHPEASTSVLAPDYTNELNNIISIHNNLPVGSYLYVKDHISARGIQNKGFYKKISALPGVRLIHFDYNIKKLIKNAQGVITVTSTVGYEAVLMNKPVYLLGHVFYENFPNVIKLNSFSELRNTINTKLKSYSDEEIRMFVIAYYRYTFQGQLLIGKPDLWKQEYFSDIADNILYKIKDVRKTKV</sequence>
<gene>
    <name evidence="1" type="ORF">ACI2I3_04915</name>
</gene>
<dbReference type="RefSeq" id="WP_404671969.1">
    <property type="nucleotide sequence ID" value="NZ_JBJDPD010000005.1"/>
</dbReference>
<evidence type="ECO:0000313" key="2">
    <source>
        <dbReference type="Proteomes" id="UP001620234"/>
    </source>
</evidence>
<name>A0ABW8L701_9GAMM</name>
<proteinExistence type="predicted"/>
<keyword evidence="2" id="KW-1185">Reference proteome</keyword>
<evidence type="ECO:0000313" key="1">
    <source>
        <dbReference type="EMBL" id="MFK4000677.1"/>
    </source>
</evidence>
<organism evidence="1 2">
    <name type="scientific">Psychrobacter namhaensis</name>
    <dbReference type="NCBI Taxonomy" id="292734"/>
    <lineage>
        <taxon>Bacteria</taxon>
        <taxon>Pseudomonadati</taxon>
        <taxon>Pseudomonadota</taxon>
        <taxon>Gammaproteobacteria</taxon>
        <taxon>Moraxellales</taxon>
        <taxon>Moraxellaceae</taxon>
        <taxon>Psychrobacter</taxon>
    </lineage>
</organism>
<dbReference type="InterPro" id="IPR007833">
    <property type="entry name" value="Capsule_polysaccharide_synth"/>
</dbReference>
<reference evidence="1 2" key="1">
    <citation type="submission" date="2024-11" db="EMBL/GenBank/DDBJ databases">
        <title>The Natural Products Discovery Center: Release of the First 8490 Sequenced Strains for Exploring Actinobacteria Biosynthetic Diversity.</title>
        <authorList>
            <person name="Kalkreuter E."/>
            <person name="Kautsar S.A."/>
            <person name="Yang D."/>
            <person name="Bader C.D."/>
            <person name="Teijaro C.N."/>
            <person name="Fluegel L."/>
            <person name="Davis C.M."/>
            <person name="Simpson J.R."/>
            <person name="Lauterbach L."/>
            <person name="Steele A.D."/>
            <person name="Gui C."/>
            <person name="Meng S."/>
            <person name="Li G."/>
            <person name="Viehrig K."/>
            <person name="Ye F."/>
            <person name="Su P."/>
            <person name="Kiefer A.F."/>
            <person name="Nichols A."/>
            <person name="Cepeda A.J."/>
            <person name="Yan W."/>
            <person name="Fan B."/>
            <person name="Jiang Y."/>
            <person name="Adhikari A."/>
            <person name="Zheng C.-J."/>
            <person name="Schuster L."/>
            <person name="Cowan T.M."/>
            <person name="Smanski M.J."/>
            <person name="Chevrette M.G."/>
            <person name="De Carvalho L.P.S."/>
            <person name="Shen B."/>
        </authorList>
    </citation>
    <scope>NUCLEOTIDE SEQUENCE [LARGE SCALE GENOMIC DNA]</scope>
    <source>
        <strain evidence="1 2">NPDC077433</strain>
    </source>
</reference>
<dbReference type="Proteomes" id="UP001620234">
    <property type="component" value="Unassembled WGS sequence"/>
</dbReference>
<dbReference type="EMBL" id="JBJDPD010000005">
    <property type="protein sequence ID" value="MFK4000677.1"/>
    <property type="molecule type" value="Genomic_DNA"/>
</dbReference>
<comment type="caution">
    <text evidence="1">The sequence shown here is derived from an EMBL/GenBank/DDBJ whole genome shotgun (WGS) entry which is preliminary data.</text>
</comment>
<dbReference type="Pfam" id="PF05159">
    <property type="entry name" value="Capsule_synth"/>
    <property type="match status" value="1"/>
</dbReference>
<protein>
    <submittedName>
        <fullName evidence="1">Capsular biosynthesis protein</fullName>
    </submittedName>
</protein>